<evidence type="ECO:0000313" key="2">
    <source>
        <dbReference type="EMBL" id="TGJ77800.1"/>
    </source>
</evidence>
<reference evidence="2 3" key="1">
    <citation type="submission" date="2019-04" db="EMBL/GenBank/DDBJ databases">
        <authorList>
            <person name="Poehlein A."/>
            <person name="Bengelsdorf F.R."/>
            <person name="Duerre P."/>
            <person name="Daniel R."/>
        </authorList>
    </citation>
    <scope>NUCLEOTIDE SEQUENCE [LARGE SCALE GENOMIC DNA]</scope>
    <source>
        <strain evidence="2 3">BS-1</strain>
    </source>
</reference>
<dbReference type="PANTHER" id="PTHR45947:SF3">
    <property type="entry name" value="SULFOQUINOVOSYL TRANSFERASE SQD2"/>
    <property type="match status" value="1"/>
</dbReference>
<dbReference type="OrthoDB" id="9806653at2"/>
<protein>
    <submittedName>
        <fullName evidence="2">Glycosyltransferase Gtf1</fullName>
    </submittedName>
</protein>
<evidence type="ECO:0000259" key="1">
    <source>
        <dbReference type="Pfam" id="PF00534"/>
    </source>
</evidence>
<organism evidence="2 3">
    <name type="scientific">Caproiciproducens galactitolivorans</name>
    <dbReference type="NCBI Taxonomy" id="642589"/>
    <lineage>
        <taxon>Bacteria</taxon>
        <taxon>Bacillati</taxon>
        <taxon>Bacillota</taxon>
        <taxon>Clostridia</taxon>
        <taxon>Eubacteriales</taxon>
        <taxon>Acutalibacteraceae</taxon>
        <taxon>Caproiciproducens</taxon>
    </lineage>
</organism>
<feature type="domain" description="Glycosyl transferase family 1" evidence="1">
    <location>
        <begin position="234"/>
        <end position="394"/>
    </location>
</feature>
<name>A0A4Z0YFT8_9FIRM</name>
<sequence length="418" mass="47099">MKDCLLLLTKTFPFDKGEEFIEDEIAILAKEFQKVILIATSTTDQPEQTRSVPENVSVHFIPASKVKRGLAGAMARQFPFKDYKGYSGKDERRAVKGSLKKRLYLSYFIAKSEIIYDESVKILAKYAMEKFDGITFYSYWFYDTAMVAAKLKKYYGAINGRVVCRAHGYDLYAYRNSMNYLPLRYYILKNVDMVYPCSNNGSEYLKERYPDYENKIQTAYLGTRDFGTKGASGHDPFHIVSCCHIVPLKRVDLLAQALSKLSGSGLKLKWTHFGGGDALEDLKRYAAENLQFMEWKFAGAVRNSELMEFYKNTPVNLFVNTSSTEGIPVSIMEACSFGIPAVATDVGGTGEIVKDGETGFLVPADITPDELAETIRSAVSLPAENMAKLRKNCRELYLQNFCAETNFAKFAKLIKPIS</sequence>
<keyword evidence="3" id="KW-1185">Reference proteome</keyword>
<dbReference type="Gene3D" id="3.40.50.2000">
    <property type="entry name" value="Glycogen Phosphorylase B"/>
    <property type="match status" value="2"/>
</dbReference>
<dbReference type="Proteomes" id="UP000297714">
    <property type="component" value="Unassembled WGS sequence"/>
</dbReference>
<evidence type="ECO:0000313" key="3">
    <source>
        <dbReference type="Proteomes" id="UP000297714"/>
    </source>
</evidence>
<dbReference type="PANTHER" id="PTHR45947">
    <property type="entry name" value="SULFOQUINOVOSYL TRANSFERASE SQD2"/>
    <property type="match status" value="1"/>
</dbReference>
<dbReference type="SUPFAM" id="SSF53756">
    <property type="entry name" value="UDP-Glycosyltransferase/glycogen phosphorylase"/>
    <property type="match status" value="1"/>
</dbReference>
<gene>
    <name evidence="2" type="primary">gtf1_1</name>
    <name evidence="2" type="ORF">CAGA_02040</name>
</gene>
<dbReference type="InterPro" id="IPR001296">
    <property type="entry name" value="Glyco_trans_1"/>
</dbReference>
<dbReference type="Pfam" id="PF00534">
    <property type="entry name" value="Glycos_transf_1"/>
    <property type="match status" value="1"/>
</dbReference>
<keyword evidence="2" id="KW-0808">Transferase</keyword>
<dbReference type="GO" id="GO:0016757">
    <property type="term" value="F:glycosyltransferase activity"/>
    <property type="evidence" value="ECO:0007669"/>
    <property type="project" value="InterPro"/>
</dbReference>
<accession>A0A4Z0YFT8</accession>
<dbReference type="InterPro" id="IPR050194">
    <property type="entry name" value="Glycosyltransferase_grp1"/>
</dbReference>
<proteinExistence type="predicted"/>
<dbReference type="EMBL" id="SRMQ01000001">
    <property type="protein sequence ID" value="TGJ77800.1"/>
    <property type="molecule type" value="Genomic_DNA"/>
</dbReference>
<dbReference type="AlphaFoldDB" id="A0A4Z0YFT8"/>
<comment type="caution">
    <text evidence="2">The sequence shown here is derived from an EMBL/GenBank/DDBJ whole genome shotgun (WGS) entry which is preliminary data.</text>
</comment>